<comment type="caution">
    <text evidence="2">The sequence shown here is derived from an EMBL/GenBank/DDBJ whole genome shotgun (WGS) entry which is preliminary data.</text>
</comment>
<proteinExistence type="predicted"/>
<dbReference type="EMBL" id="JAHWZY010000029">
    <property type="protein sequence ID" value="MEZ3181682.1"/>
    <property type="molecule type" value="Genomic_DNA"/>
</dbReference>
<feature type="region of interest" description="Disordered" evidence="1">
    <location>
        <begin position="159"/>
        <end position="237"/>
    </location>
</feature>
<name>A0ABV4J432_9ACTN</name>
<organism evidence="2 3">
    <name type="scientific">Streptomyces pimonensis</name>
    <dbReference type="NCBI Taxonomy" id="2860288"/>
    <lineage>
        <taxon>Bacteria</taxon>
        <taxon>Bacillati</taxon>
        <taxon>Actinomycetota</taxon>
        <taxon>Actinomycetes</taxon>
        <taxon>Kitasatosporales</taxon>
        <taxon>Streptomycetaceae</taxon>
        <taxon>Streptomyces</taxon>
    </lineage>
</organism>
<evidence type="ECO:0000313" key="2">
    <source>
        <dbReference type="EMBL" id="MEZ3181682.1"/>
    </source>
</evidence>
<accession>A0ABV4J432</accession>
<reference evidence="2 3" key="1">
    <citation type="journal article" date="2021" name="Res Sq">
        <title>Streptomyces Pimoensis sp. nov., Isolated From the Taklimakan Desert in Xinjiang, China.</title>
        <authorList>
            <person name="Zhang P."/>
            <person name="Luo X."/>
            <person name="Luo X."/>
            <person name="Liu Z."/>
            <person name="Xia Z."/>
            <person name="Wan C."/>
            <person name="zhang L."/>
        </authorList>
    </citation>
    <scope>NUCLEOTIDE SEQUENCE [LARGE SCALE GENOMIC DNA]</scope>
    <source>
        <strain evidence="2 3">TRM75549</strain>
    </source>
</reference>
<dbReference type="Proteomes" id="UP001567537">
    <property type="component" value="Unassembled WGS sequence"/>
</dbReference>
<feature type="compositionally biased region" description="Polar residues" evidence="1">
    <location>
        <begin position="217"/>
        <end position="237"/>
    </location>
</feature>
<evidence type="ECO:0000313" key="3">
    <source>
        <dbReference type="Proteomes" id="UP001567537"/>
    </source>
</evidence>
<keyword evidence="3" id="KW-1185">Reference proteome</keyword>
<evidence type="ECO:0000256" key="1">
    <source>
        <dbReference type="SAM" id="MobiDB-lite"/>
    </source>
</evidence>
<gene>
    <name evidence="2" type="ORF">KYY02_24250</name>
</gene>
<protein>
    <submittedName>
        <fullName evidence="2">Uncharacterized protein</fullName>
    </submittedName>
</protein>
<dbReference type="RefSeq" id="WP_371241499.1">
    <property type="nucleotide sequence ID" value="NZ_JAHWZY010000029.1"/>
</dbReference>
<feature type="compositionally biased region" description="Low complexity" evidence="1">
    <location>
        <begin position="181"/>
        <end position="198"/>
    </location>
</feature>
<sequence>MRCSPVVLEVPDPTDETGLKKVYSTDRFHKHRIDEVREEDRNGTSPTKVTTCRYIGAPAWAYDDSELLSEKARTWNQWRGYAKVRTLVGAAPDKRTQADTLYFRGMDGDKLPNGGKRDVKIEDSEGGTVEDHPLFVGQTRETLYYDGEGGALQSATPHLPGYVVRPPHVTAPTVPSRSERGSAAPPRSPRARSCPATAECVARRWNTPTTTGGGWRTSPTAATWPSPVTTRAPATST</sequence>